<proteinExistence type="predicted"/>
<protein>
    <submittedName>
        <fullName evidence="1">Uncharacterized protein (TIGR00266 family)</fullName>
    </submittedName>
</protein>
<dbReference type="NCBIfam" id="TIGR00266">
    <property type="entry name" value="TIGR00266 family protein"/>
    <property type="match status" value="1"/>
</dbReference>
<dbReference type="SUPFAM" id="SSF51219">
    <property type="entry name" value="TRAP-like"/>
    <property type="match status" value="1"/>
</dbReference>
<dbReference type="Pfam" id="PF01987">
    <property type="entry name" value="AIM24"/>
    <property type="match status" value="1"/>
</dbReference>
<dbReference type="RefSeq" id="WP_114297348.1">
    <property type="nucleotide sequence ID" value="NZ_QPJT01000007.1"/>
</dbReference>
<accession>A0A369B7V3</accession>
<evidence type="ECO:0000313" key="2">
    <source>
        <dbReference type="Proteomes" id="UP000253034"/>
    </source>
</evidence>
<dbReference type="PANTHER" id="PTHR43657:SF1">
    <property type="entry name" value="ALTERED INHERITANCE OF MITOCHONDRIA PROTEIN 24, MITOCHONDRIAL"/>
    <property type="match status" value="1"/>
</dbReference>
<dbReference type="Proteomes" id="UP000253034">
    <property type="component" value="Unassembled WGS sequence"/>
</dbReference>
<dbReference type="OrthoDB" id="9779518at2"/>
<dbReference type="InterPro" id="IPR002838">
    <property type="entry name" value="AIM24"/>
</dbReference>
<comment type="caution">
    <text evidence="1">The sequence shown here is derived from an EMBL/GenBank/DDBJ whole genome shotgun (WGS) entry which is preliminary data.</text>
</comment>
<dbReference type="InterPro" id="IPR036983">
    <property type="entry name" value="AIM24_sf"/>
</dbReference>
<organism evidence="1 2">
    <name type="scientific">Anaerobacterium chartisolvens</name>
    <dbReference type="NCBI Taxonomy" id="1297424"/>
    <lineage>
        <taxon>Bacteria</taxon>
        <taxon>Bacillati</taxon>
        <taxon>Bacillota</taxon>
        <taxon>Clostridia</taxon>
        <taxon>Eubacteriales</taxon>
        <taxon>Oscillospiraceae</taxon>
        <taxon>Anaerobacterium</taxon>
    </lineage>
</organism>
<dbReference type="EMBL" id="QPJT01000007">
    <property type="protein sequence ID" value="RCX17603.1"/>
    <property type="molecule type" value="Genomic_DNA"/>
</dbReference>
<dbReference type="AlphaFoldDB" id="A0A369B7V3"/>
<dbReference type="PANTHER" id="PTHR43657">
    <property type="entry name" value="TRYPTOPHAN RNA-BINDING ATTENUATOR PROTEIN-LIKE PROTEIN"/>
    <property type="match status" value="1"/>
</dbReference>
<gene>
    <name evidence="1" type="ORF">DFR58_107150</name>
</gene>
<name>A0A369B7V3_9FIRM</name>
<evidence type="ECO:0000313" key="1">
    <source>
        <dbReference type="EMBL" id="RCX17603.1"/>
    </source>
</evidence>
<sequence>MKYEILYQDAFPVVRCELRRGERLKAESDAMVAMSGTIDVTGGVEGGLFRGLTRMLAGESFFFQYLTASRGDGEVLFAHSTPGGIIDVELDGSYGLRVQKDGFLAATDGIEIDTKAQNLIQGIFSGEGLFVLNVSGKGTVFVSSYGAIHAINLNPNEEIIVDNGHLVAWADYMNYSIEKASGGWGNSIMSGEFLVCRFRGPGVVLIQTRNPKGFKNWLGKLGITGSK</sequence>
<reference evidence="1 2" key="1">
    <citation type="submission" date="2018-07" db="EMBL/GenBank/DDBJ databases">
        <title>Genomic Encyclopedia of Type Strains, Phase IV (KMG-IV): sequencing the most valuable type-strain genomes for metagenomic binning, comparative biology and taxonomic classification.</title>
        <authorList>
            <person name="Goeker M."/>
        </authorList>
    </citation>
    <scope>NUCLEOTIDE SEQUENCE [LARGE SCALE GENOMIC DNA]</scope>
    <source>
        <strain evidence="1 2">DSM 27016</strain>
    </source>
</reference>
<dbReference type="InterPro" id="IPR016031">
    <property type="entry name" value="Trp_RNA-bd_attenuator-like_dom"/>
</dbReference>
<keyword evidence="2" id="KW-1185">Reference proteome</keyword>
<dbReference type="Gene3D" id="3.60.160.10">
    <property type="entry name" value="Mitochondrial biogenesis AIM24"/>
    <property type="match status" value="1"/>
</dbReference>